<dbReference type="Gene3D" id="2.150.10.10">
    <property type="entry name" value="Serralysin-like metalloprotease, C-terminal"/>
    <property type="match status" value="1"/>
</dbReference>
<dbReference type="InterPro" id="IPR041690">
    <property type="entry name" value="Cadherin_5"/>
</dbReference>
<feature type="region of interest" description="Disordered" evidence="2">
    <location>
        <begin position="911"/>
        <end position="934"/>
    </location>
</feature>
<name>E8LSQ7_9VIBR</name>
<evidence type="ECO:0000256" key="1">
    <source>
        <dbReference type="ARBA" id="ARBA00022837"/>
    </source>
</evidence>
<reference evidence="4 5" key="1">
    <citation type="journal article" date="2012" name="Int. J. Syst. Evol. Microbiol.">
        <title>Vibrio caribbeanicus sp. nov., isolated from the marine sponge Scleritoderma cyanea.</title>
        <authorList>
            <person name="Hoffmann M."/>
            <person name="Monday S.R."/>
            <person name="Allard M.W."/>
            <person name="Strain E.A."/>
            <person name="Whittaker P."/>
            <person name="Naum M."/>
            <person name="McCarthy P.J."/>
            <person name="Lopez J.V."/>
            <person name="Fischer M."/>
            <person name="Brown E.W."/>
        </authorList>
    </citation>
    <scope>NUCLEOTIDE SEQUENCE [LARGE SCALE GENOMIC DNA]</scope>
    <source>
        <strain evidence="4 5">LMG 20546</strain>
    </source>
</reference>
<dbReference type="PRINTS" id="PR00313">
    <property type="entry name" value="CABNDNGRPT"/>
</dbReference>
<dbReference type="eggNOG" id="COG2931">
    <property type="taxonomic scope" value="Bacteria"/>
</dbReference>
<dbReference type="NCBIfam" id="TIGR03661">
    <property type="entry name" value="T1SS_VCA0849"/>
    <property type="match status" value="1"/>
</dbReference>
<dbReference type="InterPro" id="IPR038081">
    <property type="entry name" value="CalX-like_sf"/>
</dbReference>
<proteinExistence type="predicted"/>
<dbReference type="SUPFAM" id="SSF141072">
    <property type="entry name" value="CalX-like"/>
    <property type="match status" value="2"/>
</dbReference>
<feature type="compositionally biased region" description="Low complexity" evidence="2">
    <location>
        <begin position="921"/>
        <end position="930"/>
    </location>
</feature>
<dbReference type="Proteomes" id="UP000004371">
    <property type="component" value="Unassembled WGS sequence"/>
</dbReference>
<dbReference type="PROSITE" id="PS00330">
    <property type="entry name" value="HEMOLYSIN_CALCIUM"/>
    <property type="match status" value="1"/>
</dbReference>
<evidence type="ECO:0000259" key="3">
    <source>
        <dbReference type="Pfam" id="PF17892"/>
    </source>
</evidence>
<gene>
    <name evidence="4" type="ORF">VIBR0546_00005</name>
</gene>
<dbReference type="Pfam" id="PF17892">
    <property type="entry name" value="Cadherin_5"/>
    <property type="match status" value="1"/>
</dbReference>
<organism evidence="4 5">
    <name type="scientific">Vibrio brasiliensis LMG 20546</name>
    <dbReference type="NCBI Taxonomy" id="945543"/>
    <lineage>
        <taxon>Bacteria</taxon>
        <taxon>Pseudomonadati</taxon>
        <taxon>Pseudomonadota</taxon>
        <taxon>Gammaproteobacteria</taxon>
        <taxon>Vibrionales</taxon>
        <taxon>Vibrionaceae</taxon>
        <taxon>Vibrio</taxon>
        <taxon>Vibrio oreintalis group</taxon>
    </lineage>
</organism>
<feature type="non-terminal residue" evidence="4">
    <location>
        <position position="1"/>
    </location>
</feature>
<dbReference type="InterPro" id="IPR011049">
    <property type="entry name" value="Serralysin-like_metalloprot_C"/>
</dbReference>
<dbReference type="eggNOG" id="COG4932">
    <property type="taxonomic scope" value="Bacteria"/>
</dbReference>
<keyword evidence="5" id="KW-1185">Reference proteome</keyword>
<keyword evidence="1" id="KW-0106">Calcium</keyword>
<evidence type="ECO:0000256" key="2">
    <source>
        <dbReference type="SAM" id="MobiDB-lite"/>
    </source>
</evidence>
<dbReference type="OrthoDB" id="5918423at2"/>
<dbReference type="Pfam" id="PF00353">
    <property type="entry name" value="HemolysinCabind"/>
    <property type="match status" value="2"/>
</dbReference>
<feature type="region of interest" description="Disordered" evidence="2">
    <location>
        <begin position="26"/>
        <end position="60"/>
    </location>
</feature>
<sequence>QTIDDDQNPVYEGDETFTLTGATEAQAEANDSKSGTAMIQDTEDNPPKAEDFTAAVDSTGKTQVIFETADTPINTDPSDTSTDHISDAEDDAAGVDPKVVIVELPDHGQLFYKEGDEFFPVEEEHLLGGSNEKHFDANSIHYEPDADSEGFILGVKDAELSEAGASNEEFLNWGDATSDSNKRVVELGNGHEVTITSNGELYQHMGDPNASHVGYGIGVNNDKGIDENDSISVDFGSRPATSVTIGLDGVGGWFYDELNTNDETSVKIVIHYEGGPAEGVEYTFQKTTANDTNLFHEITIPTSGDIDGGTLTATGAELPAGALITGVELGTIGNGNWELRYLETEATDSFDYRAVDSDGNMSETKVVTIDEDNGDLQANNDPQGFEVKLGEFSDDNDSPWSAEGAELSASFDGQDKGFAHDGIKIGVAGKVGGLGAQIEYDREEQQSEKFEISLDSPATQFTFSVSNLFKDEGNDGDFTDNHEQGRWVAYLNGVAVAGDTFVAEQGSNKGTYDITPLGPDGTPIAFDTVVFEATEYSNRPTHDNDASDYFLTGFKASSEGAYAVNKGGILEIPASQLAGINGSELLNNDVDSDGDSLRITYVYGETEGNAYIKDGVVYFDLTGDDFVGETTFKYQITDDNGEVASATVNVIVNPLPTTSNVASVDLLADSVVEGDELGYKVTLDSSALVETKLDVTFGKDTDDAKDSGNEKDLDLSKVRFTNGVTYDEQSGKLVIPVGVKDFAVLIPTLVDGVHELDESYSLNVGGVSDTGIIENIDSTALTVESVADVAEGSKAVFSVNLSNPSSENIDVSLAISLDGDVTSAEDADFKDIGELFTAYYLEPQQSGEPKRVELQVEIKGGKPTVTIPNGETEIFVEVATKDDPVFEGGEDFELVVTDESKYVSNGTDSAEATILDDGSDPDGPQGPQVGNDDRPVVERISDIEIEEGQSGTFVVELSNSSELKTTIEMSLNDGSAVSVDGQPTEGDFNASSVVVTFGEGANKQSQTVEVVNGKFVVSVPEGHESFTVQVATNQDAHSDNNEKFSISGNATHQQDAVTGVATIVDNEAPMVDLNGALYDIEYVSEGAGYSNVFGYYIYDEESDTQQLHVLISNNNDPSLEPGTLLDSPLSSIDNLEFFLIPNGFSKIAGADLNKLELNNQGQLVVDGEVKSRIPVYKSTDEDHQISTTVDADGNLVLSFDDQKGQGNDDNDFNDIVIKVSKVDTDGIDFDSSYVEGGEAAIADIDADVFDDKDVIQSMNVTLTNAKDGDNLTWAENSGFNVEKTVTGTTIALVITHPSGSVSADEFEAFLKSIRFVNSSDTPDEETRLVDVIVSDGVNQSETATASISVTGADELSFNNVAGLEDRFIDLNIGVADAVTSVNTIELSGIPQGATVVVDGVESTVDNSGTIVVGIDDIDSVKVKAPEHSDVNFEITVTAKDGDNIVETGSIYVDVHPDADKPNLIIGGFEKVAAIDFEDVILTNDDHPSWDSSIAINGVAGAGTIGEWKTSNAGQHVEVGTEGTYLSGSSTNQVMEIEGEVGDKVLYTDMELVAGRFYNFEFDIAARNDVNPSDSDMEVSLFKLDESGNPIESSKVTLYDFIAERVGDGWQKGTFTLPVEDSGKYRLVLEADEADSTGAIIDNIQFTAVDNYGYEDSFIKLSEISASLVDATDGSETLTVELEGLPVGSVLVDGKHTYTVTEAGRIDVTGWDLAELQVKVLDPDTFDIKVIATSTEADTNKDDDVHVEHGDLGGKLTNASEATINVTVLERPQGPVDTNERPIANDFTISSDTNVANVNFAPHATDREDDASTTDDKNTSVRIEELPEHGSLYELDEHGKPGDALKVGDIVSDSAKIIYVANEAGSIEHSADFTTSGFATENGLNERNDNHKKHPGVEELSLEGVVISGGKFDGSEFTDGNATIKYDHNSNQLGVFVHTSHDSGSGQETQIGEYISFASDTGNISSADIHLSSVQGLLGNGHGNNQEPTADLVAYLFDNGQLVGGPIELTLQNVNHSAHTASVSVSSDSTTFDEIRLAVVNPTNPGQGAGFNVSGIEFDVNGEVSIQDEFKYSAIDSKPQDSLSQGTVTINATSVVGSISSGIDHVVVTGNNMLWNQSAAHTWETESNTNLGYDVLDGATIDVGVGGDSVSMGAGADTIYMGDSIVPGMDVNIDYDNQNEAVERFINADINGSTTTTADDMTYGNEDYHHKLEGYSDAGVDIVQSGGGNDTVYGEEGVDLIFGGTGHDILDGGTGNDAVRGGSGNDTIIGGQGNDILVGDDGADIFTWLDGDLDGSTDVIKDFDKAEGDKIDLSELFEGDDRTVDEIIGSNDIVVANSDSDAHAEIVVSKGGNSVTIELEGWSTTQLTAELSNILIIKDD</sequence>
<comment type="caution">
    <text evidence="4">The sequence shown here is derived from an EMBL/GenBank/DDBJ whole genome shotgun (WGS) entry which is preliminary data.</text>
</comment>
<dbReference type="SUPFAM" id="SSF51120">
    <property type="entry name" value="beta-Roll"/>
    <property type="match status" value="1"/>
</dbReference>
<accession>E8LSQ7</accession>
<dbReference type="InterPro" id="IPR001343">
    <property type="entry name" value="Hemolysn_Ca-bd"/>
</dbReference>
<dbReference type="RefSeq" id="WP_006878853.1">
    <property type="nucleotide sequence ID" value="NZ_AEVS01000049.1"/>
</dbReference>
<evidence type="ECO:0000313" key="4">
    <source>
        <dbReference type="EMBL" id="EGA66100.1"/>
    </source>
</evidence>
<protein>
    <recommendedName>
        <fullName evidence="3">Cadherin-like domain-containing protein</fullName>
    </recommendedName>
</protein>
<dbReference type="eggNOG" id="COG2304">
    <property type="taxonomic scope" value="Bacteria"/>
</dbReference>
<dbReference type="Gene3D" id="2.60.40.2810">
    <property type="match status" value="1"/>
</dbReference>
<dbReference type="InterPro" id="IPR019960">
    <property type="entry name" value="T1SS_VCA0849"/>
</dbReference>
<evidence type="ECO:0000313" key="5">
    <source>
        <dbReference type="Proteomes" id="UP000004371"/>
    </source>
</evidence>
<dbReference type="STRING" id="945543.VIBR0546_00005"/>
<feature type="domain" description="Cadherin-like" evidence="3">
    <location>
        <begin position="580"/>
        <end position="653"/>
    </location>
</feature>
<dbReference type="Gene3D" id="2.60.40.2030">
    <property type="match status" value="2"/>
</dbReference>
<dbReference type="EMBL" id="AEVS01000049">
    <property type="protein sequence ID" value="EGA66100.1"/>
    <property type="molecule type" value="Genomic_DNA"/>
</dbReference>
<dbReference type="InterPro" id="IPR018511">
    <property type="entry name" value="Hemolysin-typ_Ca-bd_CS"/>
</dbReference>
<dbReference type="GO" id="GO:0005509">
    <property type="term" value="F:calcium ion binding"/>
    <property type="evidence" value="ECO:0007669"/>
    <property type="project" value="InterPro"/>
</dbReference>